<sequence>MQKLSKRWLTIIGIALCVIGLGIAARIPFFYLRSRVIGQAELAKAKQMLRSSRQSLAPLSPAASALAASLGGVPSAPLMGILQIPSLSVRVPVLQGTDDTVLNVAAGHLKNSAEPGQPGASVIAAHNATWFRHINRLKSGDQLVFESYGQTYIYQVTGHEIAHVGASVPNTVAPSMILEACYPLDALYLTPYRYLVFARLVAVQATPQSVLAAHTSDIYSVQLPKKLMDSPQIQLANNPLPMGTLTYTGNPSPAYQQSNAPLSAANAITELFLAFVHMSAENRIPELYALLHPDAKVIPVAWQKQITQMDPLLHHSIQQVHYASQFDVQLDVQGTRLLLVKGRVKIRVAGQNEWLRVQASVSAQNVVTLHTFQFIPESQSNP</sequence>
<dbReference type="Pfam" id="PF04203">
    <property type="entry name" value="Sortase"/>
    <property type="match status" value="1"/>
</dbReference>
<evidence type="ECO:0000313" key="3">
    <source>
        <dbReference type="Proteomes" id="UP001229209"/>
    </source>
</evidence>
<evidence type="ECO:0000313" key="2">
    <source>
        <dbReference type="EMBL" id="MDP9728063.1"/>
    </source>
</evidence>
<reference evidence="2 3" key="1">
    <citation type="submission" date="2023-07" db="EMBL/GenBank/DDBJ databases">
        <title>Genomic Encyclopedia of Type Strains, Phase IV (KMG-IV): sequencing the most valuable type-strain genomes for metagenomic binning, comparative biology and taxonomic classification.</title>
        <authorList>
            <person name="Goeker M."/>
        </authorList>
    </citation>
    <scope>NUCLEOTIDE SEQUENCE [LARGE SCALE GENOMIC DNA]</scope>
    <source>
        <strain evidence="2 3">DSM 25924</strain>
    </source>
</reference>
<dbReference type="SUPFAM" id="SSF63817">
    <property type="entry name" value="Sortase"/>
    <property type="match status" value="1"/>
</dbReference>
<accession>A0ABT9LUW9</accession>
<dbReference type="InterPro" id="IPR023365">
    <property type="entry name" value="Sortase_dom-sf"/>
</dbReference>
<dbReference type="InterPro" id="IPR041999">
    <property type="entry name" value="Sortase_D_1"/>
</dbReference>
<dbReference type="EC" id="3.4.22.70" evidence="2"/>
<evidence type="ECO:0000256" key="1">
    <source>
        <dbReference type="ARBA" id="ARBA00022801"/>
    </source>
</evidence>
<comment type="caution">
    <text evidence="2">The sequence shown here is derived from an EMBL/GenBank/DDBJ whole genome shotgun (WGS) entry which is preliminary data.</text>
</comment>
<proteinExistence type="predicted"/>
<dbReference type="GO" id="GO:0016787">
    <property type="term" value="F:hydrolase activity"/>
    <property type="evidence" value="ECO:0007669"/>
    <property type="project" value="UniProtKB-KW"/>
</dbReference>
<gene>
    <name evidence="2" type="ORF">J2S04_000994</name>
</gene>
<dbReference type="RefSeq" id="WP_306953632.1">
    <property type="nucleotide sequence ID" value="NZ_JAURUO010000004.1"/>
</dbReference>
<name>A0ABT9LUW9_9BACL</name>
<protein>
    <submittedName>
        <fullName evidence="2">Sortase A</fullName>
        <ecNumber evidence="2">3.4.22.70</ecNumber>
    </submittedName>
</protein>
<dbReference type="InterPro" id="IPR005754">
    <property type="entry name" value="Sortase"/>
</dbReference>
<keyword evidence="1 2" id="KW-0378">Hydrolase</keyword>
<dbReference type="CDD" id="cd05828">
    <property type="entry name" value="Sortase_D_1"/>
    <property type="match status" value="1"/>
</dbReference>
<dbReference type="Proteomes" id="UP001229209">
    <property type="component" value="Unassembled WGS sequence"/>
</dbReference>
<keyword evidence="3" id="KW-1185">Reference proteome</keyword>
<dbReference type="Gene3D" id="2.40.260.10">
    <property type="entry name" value="Sortase"/>
    <property type="match status" value="1"/>
</dbReference>
<organism evidence="2 3">
    <name type="scientific">Alicyclobacillus tolerans</name>
    <dbReference type="NCBI Taxonomy" id="90970"/>
    <lineage>
        <taxon>Bacteria</taxon>
        <taxon>Bacillati</taxon>
        <taxon>Bacillota</taxon>
        <taxon>Bacilli</taxon>
        <taxon>Bacillales</taxon>
        <taxon>Alicyclobacillaceae</taxon>
        <taxon>Alicyclobacillus</taxon>
    </lineage>
</organism>
<dbReference type="EMBL" id="JAURUO010000004">
    <property type="protein sequence ID" value="MDP9728063.1"/>
    <property type="molecule type" value="Genomic_DNA"/>
</dbReference>
<dbReference type="NCBIfam" id="TIGR01076">
    <property type="entry name" value="sortase_fam"/>
    <property type="match status" value="1"/>
</dbReference>